<comment type="caution">
    <text evidence="1">The sequence shown here is derived from an EMBL/GenBank/DDBJ whole genome shotgun (WGS) entry which is preliminary data.</text>
</comment>
<protein>
    <submittedName>
        <fullName evidence="1">BREX-1 system phosphatase PglZ type A</fullName>
    </submittedName>
</protein>
<reference evidence="1 2" key="1">
    <citation type="submission" date="2023-08" db="EMBL/GenBank/DDBJ databases">
        <title>Draft genome sequence of Algoriphagus taiwanensis.</title>
        <authorList>
            <person name="Takatani N."/>
            <person name="Hosokawa M."/>
            <person name="Sawabe T."/>
        </authorList>
    </citation>
    <scope>NUCLEOTIDE SEQUENCE [LARGE SCALE GENOMIC DNA]</scope>
    <source>
        <strain evidence="1 2">JCM 19755</strain>
    </source>
</reference>
<proteinExistence type="predicted"/>
<sequence length="837" mass="97811">MTKIEESLGKLFSKYRIIVWYDGEKGFQEEFETISLPKVEKRKVKNNEFFLKHELLIVHTETKFLLYAPFPRPEPEDNWLLDIELGHHVFHTDQEAMIIQELDLPLSFRNWVNRHIEFFRSKDRIQKLKQILDEKETETGLTLKLLQLVLGGEDGSIEGLVKSYTLGFLNGKEEGIKKELQRFGLRDPFWQLVENQFNYKASNQSIYDFILETFQKSFHPLSGKSQVNNSAKVLLSTWKDTRSFEDSFKLLSERVQEDLNVKGHLEKHPVEELIQEDVFEEIDKRIIIDLSQHIKNETLSLDKIENFIKVRETKFWYPRYSPFYDTLYYASQLIESVKRNQEIKIRDYEDGFKQYTDKWFQMDQYYRLFLQNYRETSQNNALNSLYQRVHKIYSNTWLLKLSEKWQEVIDNQKEWYFGVNSQKMFFKRDIQVPYLEKKTKVFVVISDALRYECGISLHESFQSESRFSSKLTYQVTGLPSYTQLGMASLLPHKTLSFGEGDEILIDGKSTKGSQPRKKILEENSKVRATTILAEDLMKIATKSDEAKSLVQDHDLVYVYHNRIDKLGDDKTQEEKVIEASKDEIVFLVDVVKKITNMNGNHVVITSDHGFIYQNEVLEESDFADANVQGEVIRDNRRFVLGKNLTYNNNVVKFSAESLSIKSDVDILIPKGINRLRKQGSGSRYVHGGSTLQEVVVPVLFIAKKRVDTISKVDIDVLNKANNRITTNIHTIKFYQEQPVSDSLLPRSIKSYFAIFEGDESSKKIISDVIAYTFDSESKRAEDREVVKKFTISTNQKSSVNTFLVIEEKVEGTNKWNIIAKYPYSLKIGMENDFDDFF</sequence>
<organism evidence="1 2">
    <name type="scientific">Algoriphagus taiwanensis</name>
    <dbReference type="NCBI Taxonomy" id="1445656"/>
    <lineage>
        <taxon>Bacteria</taxon>
        <taxon>Pseudomonadati</taxon>
        <taxon>Bacteroidota</taxon>
        <taxon>Cytophagia</taxon>
        <taxon>Cytophagales</taxon>
        <taxon>Cyclobacteriaceae</taxon>
        <taxon>Algoriphagus</taxon>
    </lineage>
</organism>
<keyword evidence="2" id="KW-1185">Reference proteome</keyword>
<dbReference type="Proteomes" id="UP001307705">
    <property type="component" value="Unassembled WGS sequence"/>
</dbReference>
<dbReference type="EMBL" id="BTPE01000005">
    <property type="protein sequence ID" value="GMQ33514.1"/>
    <property type="molecule type" value="Genomic_DNA"/>
</dbReference>
<evidence type="ECO:0000313" key="2">
    <source>
        <dbReference type="Proteomes" id="UP001307705"/>
    </source>
</evidence>
<dbReference type="RefSeq" id="WP_338228310.1">
    <property type="nucleotide sequence ID" value="NZ_BTPE01000005.1"/>
</dbReference>
<accession>A0ABQ6PZY9</accession>
<dbReference type="SUPFAM" id="SSF53649">
    <property type="entry name" value="Alkaline phosphatase-like"/>
    <property type="match status" value="1"/>
</dbReference>
<name>A0ABQ6PZY9_9BACT</name>
<evidence type="ECO:0000313" key="1">
    <source>
        <dbReference type="EMBL" id="GMQ33514.1"/>
    </source>
</evidence>
<gene>
    <name evidence="1" type="primary">pglZ</name>
    <name evidence="1" type="ORF">Ataiwa_17860</name>
</gene>
<dbReference type="InterPro" id="IPR014060">
    <property type="entry name" value="PglZ"/>
</dbReference>
<dbReference type="InterPro" id="IPR017850">
    <property type="entry name" value="Alkaline_phosphatase_core_sf"/>
</dbReference>
<dbReference type="NCBIfam" id="TIGR02687">
    <property type="entry name" value="BREX-1 system phosphatase PglZ type A"/>
    <property type="match status" value="1"/>
</dbReference>
<dbReference type="Pfam" id="PF08665">
    <property type="entry name" value="PglZ"/>
    <property type="match status" value="1"/>
</dbReference>